<dbReference type="Gene3D" id="1.10.390.10">
    <property type="entry name" value="Neutral Protease Domain 2"/>
    <property type="match status" value="1"/>
</dbReference>
<evidence type="ECO:0000256" key="2">
    <source>
        <dbReference type="ARBA" id="ARBA00006006"/>
    </source>
</evidence>
<evidence type="ECO:0000256" key="10">
    <source>
        <dbReference type="PIRSR" id="PIRSR601842-1"/>
    </source>
</evidence>
<evidence type="ECO:0000256" key="8">
    <source>
        <dbReference type="ARBA" id="ARBA00023049"/>
    </source>
</evidence>
<protein>
    <recommendedName>
        <fullName evidence="12">Extracellular metalloproteinase</fullName>
        <ecNumber evidence="12">3.4.24.-</ecNumber>
    </recommendedName>
    <alternativeName>
        <fullName evidence="12">Fungalysin</fullName>
    </alternativeName>
</protein>
<dbReference type="InterPro" id="IPR001842">
    <property type="entry name" value="Peptidase_M36"/>
</dbReference>
<keyword evidence="8 12" id="KW-0482">Metalloprotease</keyword>
<dbReference type="Pfam" id="PF02128">
    <property type="entry name" value="Peptidase_M36"/>
    <property type="match status" value="1"/>
</dbReference>
<name>A0A5C3QD21_9AGAR</name>
<evidence type="ECO:0000313" key="14">
    <source>
        <dbReference type="Proteomes" id="UP000305067"/>
    </source>
</evidence>
<keyword evidence="12" id="KW-0732">Signal</keyword>
<evidence type="ECO:0000313" key="13">
    <source>
        <dbReference type="EMBL" id="TFK96363.1"/>
    </source>
</evidence>
<dbReference type="PANTHER" id="PTHR33478">
    <property type="entry name" value="EXTRACELLULAR METALLOPROTEINASE MEP"/>
    <property type="match status" value="1"/>
</dbReference>
<dbReference type="EMBL" id="ML178861">
    <property type="protein sequence ID" value="TFK96363.1"/>
    <property type="molecule type" value="Genomic_DNA"/>
</dbReference>
<feature type="signal peptide" evidence="12">
    <location>
        <begin position="1"/>
        <end position="23"/>
    </location>
</feature>
<feature type="chain" id="PRO_5023071842" description="Extracellular metalloproteinase" evidence="12">
    <location>
        <begin position="24"/>
        <end position="613"/>
    </location>
</feature>
<evidence type="ECO:0000256" key="3">
    <source>
        <dbReference type="ARBA" id="ARBA00022525"/>
    </source>
</evidence>
<reference evidence="13 14" key="1">
    <citation type="journal article" date="2019" name="Nat. Ecol. Evol.">
        <title>Megaphylogeny resolves global patterns of mushroom evolution.</title>
        <authorList>
            <person name="Varga T."/>
            <person name="Krizsan K."/>
            <person name="Foldi C."/>
            <person name="Dima B."/>
            <person name="Sanchez-Garcia M."/>
            <person name="Sanchez-Ramirez S."/>
            <person name="Szollosi G.J."/>
            <person name="Szarkandi J.G."/>
            <person name="Papp V."/>
            <person name="Albert L."/>
            <person name="Andreopoulos W."/>
            <person name="Angelini C."/>
            <person name="Antonin V."/>
            <person name="Barry K.W."/>
            <person name="Bougher N.L."/>
            <person name="Buchanan P."/>
            <person name="Buyck B."/>
            <person name="Bense V."/>
            <person name="Catcheside P."/>
            <person name="Chovatia M."/>
            <person name="Cooper J."/>
            <person name="Damon W."/>
            <person name="Desjardin D."/>
            <person name="Finy P."/>
            <person name="Geml J."/>
            <person name="Haridas S."/>
            <person name="Hughes K."/>
            <person name="Justo A."/>
            <person name="Karasinski D."/>
            <person name="Kautmanova I."/>
            <person name="Kiss B."/>
            <person name="Kocsube S."/>
            <person name="Kotiranta H."/>
            <person name="LaButti K.M."/>
            <person name="Lechner B.E."/>
            <person name="Liimatainen K."/>
            <person name="Lipzen A."/>
            <person name="Lukacs Z."/>
            <person name="Mihaltcheva S."/>
            <person name="Morgado L.N."/>
            <person name="Niskanen T."/>
            <person name="Noordeloos M.E."/>
            <person name="Ohm R.A."/>
            <person name="Ortiz-Santana B."/>
            <person name="Ovrebo C."/>
            <person name="Racz N."/>
            <person name="Riley R."/>
            <person name="Savchenko A."/>
            <person name="Shiryaev A."/>
            <person name="Soop K."/>
            <person name="Spirin V."/>
            <person name="Szebenyi C."/>
            <person name="Tomsovsky M."/>
            <person name="Tulloss R.E."/>
            <person name="Uehling J."/>
            <person name="Grigoriev I.V."/>
            <person name="Vagvolgyi C."/>
            <person name="Papp T."/>
            <person name="Martin F.M."/>
            <person name="Miettinen O."/>
            <person name="Hibbett D.S."/>
            <person name="Nagy L.G."/>
        </authorList>
    </citation>
    <scope>NUCLEOTIDE SEQUENCE [LARGE SCALE GENOMIC DNA]</scope>
    <source>
        <strain evidence="13 14">CBS 309.79</strain>
    </source>
</reference>
<feature type="binding site" evidence="11">
    <location>
        <position position="231"/>
    </location>
    <ligand>
        <name>Zn(2+)</name>
        <dbReference type="ChEBI" id="CHEBI:29105"/>
        <note>catalytic</note>
    </ligand>
</feature>
<sequence>MVQFNKFFSSVYLAVVYASIAAAAPGSTSHSNPGTTTVHTIGKRGVELKAFSPPSKYETFEEGIEPTSADSLRSSSLAPLGLKEATIAFLRERLSVDSASIRYRNGFNEEKNGYAYVAQQHDGVEFANSVANVAFRDNKVVAFGNSFVEPAAIADSTPTVSLQDAIATAENALEGKHDGVEPKLEYVVVEDGSAILAHVVQIRNDGEKTWYQAFVDAHSGELKSVVDFYAHATYRIVPLEHQYPTDGFKTVINPQWNYPGASPNGWHTYECGRLCLNKEDTAGNNVISFKGDLANTTQSQTRLLEIFTPRANFETSPTTTENVDAGRVNTFYITNELHDIWYLYGFTETSYNFQNDNFGKGGAGNDRVQVSVQDSQGFNNALFGTPPDGQPGQMYMFLWNTFTPNRDGDLENDVIVHEYTHGLTNRLTGGGTARCLSSVESRGLGEGWSDAMADWSIVKSTKVEDFELAVWANGRNLREFPYSPSATVNPLRYRDVANRLSSPHRIGQVWANLLHNVHIDLLAAHGFDRNAKKNPRSTKGNGVFLHLFIDALKLQPCQPTFVTARAAWIQADAVRYNGKNKCLLWKAFAARGLGVNAVSGSYVDDTTVPADCA</sequence>
<feature type="binding site" evidence="11">
    <location>
        <position position="446"/>
    </location>
    <ligand>
        <name>Zn(2+)</name>
        <dbReference type="ChEBI" id="CHEBI:29105"/>
        <note>catalytic</note>
    </ligand>
</feature>
<dbReference type="SUPFAM" id="SSF55486">
    <property type="entry name" value="Metalloproteases ('zincins'), catalytic domain"/>
    <property type="match status" value="1"/>
</dbReference>
<dbReference type="InterPro" id="IPR050371">
    <property type="entry name" value="Fungal_virulence_M36"/>
</dbReference>
<keyword evidence="7 11" id="KW-0862">Zinc</keyword>
<dbReference type="Gene3D" id="3.10.170.10">
    <property type="match status" value="1"/>
</dbReference>
<dbReference type="CDD" id="cd09596">
    <property type="entry name" value="M36"/>
    <property type="match status" value="1"/>
</dbReference>
<keyword evidence="3 12" id="KW-0964">Secreted</keyword>
<evidence type="ECO:0000256" key="6">
    <source>
        <dbReference type="ARBA" id="ARBA00022801"/>
    </source>
</evidence>
<dbReference type="InterPro" id="IPR027268">
    <property type="entry name" value="Peptidase_M4/M1_CTD_sf"/>
</dbReference>
<comment type="similarity">
    <text evidence="2 12">Belongs to the peptidase M36 family.</text>
</comment>
<keyword evidence="6 12" id="KW-0378">Hydrolase</keyword>
<accession>A0A5C3QD21</accession>
<organism evidence="13 14">
    <name type="scientific">Pterulicium gracile</name>
    <dbReference type="NCBI Taxonomy" id="1884261"/>
    <lineage>
        <taxon>Eukaryota</taxon>
        <taxon>Fungi</taxon>
        <taxon>Dikarya</taxon>
        <taxon>Basidiomycota</taxon>
        <taxon>Agaricomycotina</taxon>
        <taxon>Agaricomycetes</taxon>
        <taxon>Agaricomycetidae</taxon>
        <taxon>Agaricales</taxon>
        <taxon>Pleurotineae</taxon>
        <taxon>Pterulaceae</taxon>
        <taxon>Pterulicium</taxon>
    </lineage>
</organism>
<evidence type="ECO:0000256" key="1">
    <source>
        <dbReference type="ARBA" id="ARBA00004613"/>
    </source>
</evidence>
<feature type="binding site" evidence="11">
    <location>
        <position position="421"/>
    </location>
    <ligand>
        <name>Zn(2+)</name>
        <dbReference type="ChEBI" id="CHEBI:29105"/>
        <note>catalytic</note>
    </ligand>
</feature>
<evidence type="ECO:0000256" key="11">
    <source>
        <dbReference type="PIRSR" id="PIRSR601842-2"/>
    </source>
</evidence>
<dbReference type="GO" id="GO:0005615">
    <property type="term" value="C:extracellular space"/>
    <property type="evidence" value="ECO:0007669"/>
    <property type="project" value="InterPro"/>
</dbReference>
<dbReference type="OrthoDB" id="3227768at2759"/>
<dbReference type="AlphaFoldDB" id="A0A5C3QD21"/>
<dbReference type="Proteomes" id="UP000305067">
    <property type="component" value="Unassembled WGS sequence"/>
</dbReference>
<keyword evidence="5 11" id="KW-0479">Metal-binding</keyword>
<dbReference type="PRINTS" id="PR00999">
    <property type="entry name" value="FUNGALYSIN"/>
</dbReference>
<evidence type="ECO:0000256" key="12">
    <source>
        <dbReference type="RuleBase" id="RU364017"/>
    </source>
</evidence>
<evidence type="ECO:0000256" key="7">
    <source>
        <dbReference type="ARBA" id="ARBA00022833"/>
    </source>
</evidence>
<dbReference type="EC" id="3.4.24.-" evidence="12"/>
<dbReference type="PANTHER" id="PTHR33478:SF1">
    <property type="entry name" value="EXTRACELLULAR METALLOPROTEINASE MEP"/>
    <property type="match status" value="1"/>
</dbReference>
<keyword evidence="9 12" id="KW-0865">Zymogen</keyword>
<comment type="subcellular location">
    <subcellularLocation>
        <location evidence="1 12">Secreted</location>
    </subcellularLocation>
</comment>
<proteinExistence type="inferred from homology"/>
<keyword evidence="14" id="KW-1185">Reference proteome</keyword>
<gene>
    <name evidence="13" type="ORF">BDV98DRAFT_309215</name>
</gene>
<feature type="binding site" evidence="11">
    <location>
        <position position="417"/>
    </location>
    <ligand>
        <name>Zn(2+)</name>
        <dbReference type="ChEBI" id="CHEBI:29105"/>
        <note>catalytic</note>
    </ligand>
</feature>
<evidence type="ECO:0000256" key="4">
    <source>
        <dbReference type="ARBA" id="ARBA00022670"/>
    </source>
</evidence>
<dbReference type="GO" id="GO:0008270">
    <property type="term" value="F:zinc ion binding"/>
    <property type="evidence" value="ECO:0007669"/>
    <property type="project" value="InterPro"/>
</dbReference>
<comment type="cofactor">
    <cofactor evidence="11">
        <name>Zn(2+)</name>
        <dbReference type="ChEBI" id="CHEBI:29105"/>
    </cofactor>
    <text evidence="11">Binds 1 zinc ion per subunit.</text>
</comment>
<evidence type="ECO:0000256" key="9">
    <source>
        <dbReference type="ARBA" id="ARBA00023145"/>
    </source>
</evidence>
<dbReference type="GO" id="GO:0004222">
    <property type="term" value="F:metalloendopeptidase activity"/>
    <property type="evidence" value="ECO:0007669"/>
    <property type="project" value="InterPro"/>
</dbReference>
<keyword evidence="4 12" id="KW-0645">Protease</keyword>
<evidence type="ECO:0000256" key="5">
    <source>
        <dbReference type="ARBA" id="ARBA00022723"/>
    </source>
</evidence>
<dbReference type="GO" id="GO:0006508">
    <property type="term" value="P:proteolysis"/>
    <property type="evidence" value="ECO:0007669"/>
    <property type="project" value="UniProtKB-KW"/>
</dbReference>
<feature type="active site" evidence="10">
    <location>
        <position position="418"/>
    </location>
</feature>